<dbReference type="KEGG" id="nvr:FEJ81_15215"/>
<accession>A0A4P8WK01</accession>
<evidence type="ECO:0000313" key="1">
    <source>
        <dbReference type="EMBL" id="QCS43634.1"/>
    </source>
</evidence>
<name>A0A4P8WK01_9EURY</name>
<protein>
    <submittedName>
        <fullName evidence="1">Uncharacterized protein</fullName>
    </submittedName>
</protein>
<proteinExistence type="predicted"/>
<gene>
    <name evidence="1" type="ORF">FEJ81_15215</name>
</gene>
<sequence length="148" mass="16986">MALSQRSLDAYRTTSVSTVETVIVPYDSFKNAWRRTVWGDDHVVLVVTEPYGTVETAEARVDTDLPDAGVGVIDPLDLVGSEWKADPHNVVHYQDEYPPEEPAFWREYWALIRECIRDETFVIERGRCDGLSEFEAMTPHRVEVRVED</sequence>
<dbReference type="AlphaFoldDB" id="A0A4P8WK01"/>
<reference evidence="2" key="1">
    <citation type="submission" date="2019-05" db="EMBL/GenBank/DDBJ databases">
        <title>Genome sequence and methylation pattern of the halophilic Archaeon Natrinema versiforme BOL5-4.</title>
        <authorList>
            <person name="DasSarma P."/>
            <person name="Anton B.P."/>
            <person name="DasSarma S.L."/>
            <person name="Martinez F.L."/>
            <person name="Guzman D."/>
            <person name="Roberts R.J."/>
            <person name="DasSarma S."/>
        </authorList>
    </citation>
    <scope>NUCLEOTIDE SEQUENCE [LARGE SCALE GENOMIC DNA]</scope>
    <source>
        <strain evidence="2">BOL5-4</strain>
    </source>
</reference>
<organism evidence="1 2">
    <name type="scientific">Natrinema versiforme</name>
    <dbReference type="NCBI Taxonomy" id="88724"/>
    <lineage>
        <taxon>Archaea</taxon>
        <taxon>Methanobacteriati</taxon>
        <taxon>Methanobacteriota</taxon>
        <taxon>Stenosarchaea group</taxon>
        <taxon>Halobacteria</taxon>
        <taxon>Halobacteriales</taxon>
        <taxon>Natrialbaceae</taxon>
        <taxon>Natrinema</taxon>
    </lineage>
</organism>
<dbReference type="EMBL" id="CP040330">
    <property type="protein sequence ID" value="QCS43634.1"/>
    <property type="molecule type" value="Genomic_DNA"/>
</dbReference>
<dbReference type="Proteomes" id="UP000302218">
    <property type="component" value="Chromosome"/>
</dbReference>
<dbReference type="RefSeq" id="WP_138246087.1">
    <property type="nucleotide sequence ID" value="NZ_CP040330.1"/>
</dbReference>
<evidence type="ECO:0000313" key="2">
    <source>
        <dbReference type="Proteomes" id="UP000302218"/>
    </source>
</evidence>
<dbReference type="GeneID" id="40266650"/>